<protein>
    <recommendedName>
        <fullName evidence="4">Secreted protein</fullName>
    </recommendedName>
</protein>
<reference evidence="2 3" key="1">
    <citation type="submission" date="2024-03" db="EMBL/GenBank/DDBJ databases">
        <authorList>
            <consortium name="ELIXIR-Norway"/>
            <consortium name="Elixir Norway"/>
        </authorList>
    </citation>
    <scope>NUCLEOTIDE SEQUENCE [LARGE SCALE GENOMIC DNA]</scope>
</reference>
<dbReference type="Proteomes" id="UP001497522">
    <property type="component" value="Chromosome 2"/>
</dbReference>
<keyword evidence="3" id="KW-1185">Reference proteome</keyword>
<feature type="transmembrane region" description="Helical" evidence="1">
    <location>
        <begin position="62"/>
        <end position="81"/>
    </location>
</feature>
<proteinExistence type="predicted"/>
<evidence type="ECO:0008006" key="4">
    <source>
        <dbReference type="Google" id="ProtNLM"/>
    </source>
</evidence>
<keyword evidence="1" id="KW-0472">Membrane</keyword>
<name>A0ABP1BAX0_9BRYO</name>
<dbReference type="EMBL" id="OZ023703">
    <property type="protein sequence ID" value="CAK9872259.1"/>
    <property type="molecule type" value="Genomic_DNA"/>
</dbReference>
<sequence length="105" mass="11730">MKGQVASTSTVATSFCVSQLLCGCVLFVLASRVSRSLAWERKPTKKTVFFHYTPLTSWKRMMMMILTLLRIGTMMLTTTMASREAIAMCRRIGLINTIVVGARYG</sequence>
<keyword evidence="1" id="KW-0812">Transmembrane</keyword>
<gene>
    <name evidence="2" type="ORF">CSSPJE1EN2_LOCUS14856</name>
</gene>
<dbReference type="PROSITE" id="PS51257">
    <property type="entry name" value="PROKAR_LIPOPROTEIN"/>
    <property type="match status" value="1"/>
</dbReference>
<evidence type="ECO:0000313" key="3">
    <source>
        <dbReference type="Proteomes" id="UP001497522"/>
    </source>
</evidence>
<organism evidence="2 3">
    <name type="scientific">Sphagnum jensenii</name>
    <dbReference type="NCBI Taxonomy" id="128206"/>
    <lineage>
        <taxon>Eukaryota</taxon>
        <taxon>Viridiplantae</taxon>
        <taxon>Streptophyta</taxon>
        <taxon>Embryophyta</taxon>
        <taxon>Bryophyta</taxon>
        <taxon>Sphagnophytina</taxon>
        <taxon>Sphagnopsida</taxon>
        <taxon>Sphagnales</taxon>
        <taxon>Sphagnaceae</taxon>
        <taxon>Sphagnum</taxon>
    </lineage>
</organism>
<keyword evidence="1" id="KW-1133">Transmembrane helix</keyword>
<evidence type="ECO:0000256" key="1">
    <source>
        <dbReference type="SAM" id="Phobius"/>
    </source>
</evidence>
<evidence type="ECO:0000313" key="2">
    <source>
        <dbReference type="EMBL" id="CAK9872259.1"/>
    </source>
</evidence>
<accession>A0ABP1BAX0</accession>